<dbReference type="GO" id="GO:0007030">
    <property type="term" value="P:Golgi organization"/>
    <property type="evidence" value="ECO:0007669"/>
    <property type="project" value="TreeGrafter"/>
</dbReference>
<dbReference type="RefSeq" id="XP_012893035.1">
    <property type="nucleotide sequence ID" value="XM_013037581.1"/>
</dbReference>
<dbReference type="PANTHER" id="PTHR10881:SF46">
    <property type="entry name" value="GOLGIN SUBFAMILY A MEMBER 2"/>
    <property type="match status" value="1"/>
</dbReference>
<evidence type="ECO:0000313" key="5">
    <source>
        <dbReference type="Proteomes" id="UP000081671"/>
    </source>
</evidence>
<dbReference type="Proteomes" id="UP000081671">
    <property type="component" value="Unplaced"/>
</dbReference>
<evidence type="ECO:0000259" key="4">
    <source>
        <dbReference type="Pfam" id="PF15070"/>
    </source>
</evidence>
<evidence type="ECO:0000256" key="2">
    <source>
        <dbReference type="SAM" id="Coils"/>
    </source>
</evidence>
<evidence type="ECO:0000256" key="3">
    <source>
        <dbReference type="SAM" id="MobiDB-lite"/>
    </source>
</evidence>
<feature type="region of interest" description="Disordered" evidence="3">
    <location>
        <begin position="175"/>
        <end position="212"/>
    </location>
</feature>
<feature type="domain" description="Golgin subfamily A conserved" evidence="4">
    <location>
        <begin position="83"/>
        <end position="179"/>
    </location>
</feature>
<accession>A0A1S3GWG4</accession>
<sequence length="232" mass="26928">MKMQIHNFQEALVEQAELESQLHNMKELVARLKVERDTFAEDLRLESSTGKEKVQQLLDKLVELREQLSELRPPQPPAGPAQAEQQLQVEENQSLSLQNLEQQQWLWILEKKAEEWEQHAEDRRKILETMEKEQETLKRTLVHNCKLKEELANLQDALQRLSAEKGELASILHTKQQEKTTCREDEGLSQEDNKGEEATPHDVTVPEDVDNPQSMWDFYVDALSITEAGRRG</sequence>
<dbReference type="GO" id="GO:0005801">
    <property type="term" value="C:cis-Golgi network"/>
    <property type="evidence" value="ECO:0007669"/>
    <property type="project" value="TreeGrafter"/>
</dbReference>
<dbReference type="InterPro" id="IPR043976">
    <property type="entry name" value="GOLGA_cons_dom"/>
</dbReference>
<proteinExistence type="predicted"/>
<protein>
    <submittedName>
        <fullName evidence="6">Golgin subfamily A member 2-like</fullName>
    </submittedName>
</protein>
<feature type="coiled-coil region" evidence="2">
    <location>
        <begin position="113"/>
        <end position="171"/>
    </location>
</feature>
<evidence type="ECO:0000256" key="1">
    <source>
        <dbReference type="ARBA" id="ARBA00023054"/>
    </source>
</evidence>
<gene>
    <name evidence="6" type="primary">LOC106002795</name>
</gene>
<reference evidence="6" key="1">
    <citation type="submission" date="2025-08" db="UniProtKB">
        <authorList>
            <consortium name="RefSeq"/>
        </authorList>
    </citation>
    <scope>IDENTIFICATION</scope>
    <source>
        <tissue evidence="6">Kidney</tissue>
    </source>
</reference>
<dbReference type="GeneID" id="106002795"/>
<dbReference type="PANTHER" id="PTHR10881">
    <property type="entry name" value="GOLGIN SUBFAMILY A MEMBER-RELATED"/>
    <property type="match status" value="1"/>
</dbReference>
<dbReference type="GO" id="GO:0000137">
    <property type="term" value="C:Golgi cis cisterna"/>
    <property type="evidence" value="ECO:0007669"/>
    <property type="project" value="TreeGrafter"/>
</dbReference>
<dbReference type="AlphaFoldDB" id="A0A1S3GWG4"/>
<name>A0A1S3GWG4_DIPOR</name>
<dbReference type="GO" id="GO:0032580">
    <property type="term" value="C:Golgi cisterna membrane"/>
    <property type="evidence" value="ECO:0007669"/>
    <property type="project" value="TreeGrafter"/>
</dbReference>
<organism evidence="5 6">
    <name type="scientific">Dipodomys ordii</name>
    <name type="common">Ord's kangaroo rat</name>
    <dbReference type="NCBI Taxonomy" id="10020"/>
    <lineage>
        <taxon>Eukaryota</taxon>
        <taxon>Metazoa</taxon>
        <taxon>Chordata</taxon>
        <taxon>Craniata</taxon>
        <taxon>Vertebrata</taxon>
        <taxon>Euteleostomi</taxon>
        <taxon>Mammalia</taxon>
        <taxon>Eutheria</taxon>
        <taxon>Euarchontoglires</taxon>
        <taxon>Glires</taxon>
        <taxon>Rodentia</taxon>
        <taxon>Castorimorpha</taxon>
        <taxon>Heteromyidae</taxon>
        <taxon>Dipodomyinae</taxon>
        <taxon>Dipodomys</taxon>
    </lineage>
</organism>
<dbReference type="InterPro" id="IPR024858">
    <property type="entry name" value="GOLGA"/>
</dbReference>
<evidence type="ECO:0000313" key="6">
    <source>
        <dbReference type="RefSeq" id="XP_012893035.1"/>
    </source>
</evidence>
<dbReference type="InParanoid" id="A0A1S3GWG4"/>
<feature type="compositionally biased region" description="Basic and acidic residues" evidence="3">
    <location>
        <begin position="175"/>
        <end position="200"/>
    </location>
</feature>
<keyword evidence="5" id="KW-1185">Reference proteome</keyword>
<dbReference type="OrthoDB" id="5978643at2759"/>
<dbReference type="Pfam" id="PF15070">
    <property type="entry name" value="GOLGA2L5"/>
    <property type="match status" value="1"/>
</dbReference>
<dbReference type="KEGG" id="dord:106002795"/>
<feature type="coiled-coil region" evidence="2">
    <location>
        <begin position="8"/>
        <end position="71"/>
    </location>
</feature>
<keyword evidence="1 2" id="KW-0175">Coiled coil</keyword>